<dbReference type="PANTHER" id="PTHR11006">
    <property type="entry name" value="PROTEIN ARGININE N-METHYLTRANSFERASE"/>
    <property type="match status" value="1"/>
</dbReference>
<reference evidence="23" key="1">
    <citation type="submission" date="2020-01" db="EMBL/GenBank/DDBJ databases">
        <title>Genome Sequencing of Three Apophysomyces-Like Fungal Strains Confirms a Novel Fungal Genus in the Mucoromycota with divergent Burkholderia-like Endosymbiotic Bacteria.</title>
        <authorList>
            <person name="Stajich J.E."/>
            <person name="Macias A.M."/>
            <person name="Carter-House D."/>
            <person name="Lovett B."/>
            <person name="Kasson L.R."/>
            <person name="Berry K."/>
            <person name="Grigoriev I."/>
            <person name="Chang Y."/>
            <person name="Spatafora J."/>
            <person name="Kasson M.T."/>
        </authorList>
    </citation>
    <scope>NUCLEOTIDE SEQUENCE</scope>
    <source>
        <strain evidence="23">NRRL A-21654</strain>
    </source>
</reference>
<comment type="catalytic activity">
    <reaction evidence="15">
        <text>L-arginyl-[protein] + S-adenosyl-L-methionine = N(omega)-methyl-L-arginyl-[protein] + S-adenosyl-L-homocysteine + H(+)</text>
        <dbReference type="Rhea" id="RHEA:48100"/>
        <dbReference type="Rhea" id="RHEA-COMP:10532"/>
        <dbReference type="Rhea" id="RHEA-COMP:11990"/>
        <dbReference type="ChEBI" id="CHEBI:15378"/>
        <dbReference type="ChEBI" id="CHEBI:29965"/>
        <dbReference type="ChEBI" id="CHEBI:57856"/>
        <dbReference type="ChEBI" id="CHEBI:59789"/>
        <dbReference type="ChEBI" id="CHEBI:65280"/>
    </reaction>
    <physiologicalReaction direction="left-to-right" evidence="15">
        <dbReference type="Rhea" id="RHEA:48101"/>
    </physiologicalReaction>
</comment>
<dbReference type="InterPro" id="IPR029063">
    <property type="entry name" value="SAM-dependent_MTases_sf"/>
</dbReference>
<dbReference type="InterPro" id="IPR027359">
    <property type="entry name" value="Volt_channel_dom_sf"/>
</dbReference>
<dbReference type="Pfam" id="PF21137">
    <property type="entry name" value="ANM3_C2H2_Zf"/>
    <property type="match status" value="1"/>
</dbReference>
<proteinExistence type="predicted"/>
<dbReference type="GO" id="GO:0005634">
    <property type="term" value="C:nucleus"/>
    <property type="evidence" value="ECO:0007669"/>
    <property type="project" value="TreeGrafter"/>
</dbReference>
<dbReference type="SUPFAM" id="SSF57667">
    <property type="entry name" value="beta-beta-alpha zinc fingers"/>
    <property type="match status" value="1"/>
</dbReference>
<gene>
    <name evidence="23" type="ORF">EC973_003574</name>
</gene>
<evidence type="ECO:0000259" key="20">
    <source>
        <dbReference type="Pfam" id="PF13649"/>
    </source>
</evidence>
<evidence type="ECO:0000256" key="18">
    <source>
        <dbReference type="SAM" id="MobiDB-lite"/>
    </source>
</evidence>
<comment type="subcellular location">
    <subcellularLocation>
        <location evidence="2">Cytoplasm</location>
        <location evidence="2">Cytosol</location>
    </subcellularLocation>
    <subcellularLocation>
        <location evidence="1">Membrane</location>
        <topology evidence="1">Multi-pass membrane protein</topology>
    </subcellularLocation>
</comment>
<dbReference type="Gene3D" id="2.70.160.11">
    <property type="entry name" value="Hnrnp arginine n-methyltransferase1"/>
    <property type="match status" value="1"/>
</dbReference>
<evidence type="ECO:0000313" key="24">
    <source>
        <dbReference type="Proteomes" id="UP000605846"/>
    </source>
</evidence>
<evidence type="ECO:0000256" key="17">
    <source>
        <dbReference type="SAM" id="Coils"/>
    </source>
</evidence>
<evidence type="ECO:0000256" key="5">
    <source>
        <dbReference type="ARBA" id="ARBA00022603"/>
    </source>
</evidence>
<name>A0A8H7BXW6_9FUNG</name>
<feature type="domain" description="Methyltransferase" evidence="20">
    <location>
        <begin position="291"/>
        <end position="388"/>
    </location>
</feature>
<feature type="region of interest" description="Disordered" evidence="18">
    <location>
        <begin position="1"/>
        <end position="42"/>
    </location>
</feature>
<evidence type="ECO:0000256" key="12">
    <source>
        <dbReference type="ARBA" id="ARBA00022989"/>
    </source>
</evidence>
<evidence type="ECO:0000256" key="13">
    <source>
        <dbReference type="ARBA" id="ARBA00023136"/>
    </source>
</evidence>
<evidence type="ECO:0000256" key="11">
    <source>
        <dbReference type="ARBA" id="ARBA00022833"/>
    </source>
</evidence>
<feature type="domain" description="Protein arginine N-methyltransferase 3-like C2H2 zinc finger" evidence="21">
    <location>
        <begin position="81"/>
        <end position="131"/>
    </location>
</feature>
<organism evidence="23 24">
    <name type="scientific">Apophysomyces ossiformis</name>
    <dbReference type="NCBI Taxonomy" id="679940"/>
    <lineage>
        <taxon>Eukaryota</taxon>
        <taxon>Fungi</taxon>
        <taxon>Fungi incertae sedis</taxon>
        <taxon>Mucoromycota</taxon>
        <taxon>Mucoromycotina</taxon>
        <taxon>Mucoromycetes</taxon>
        <taxon>Mucorales</taxon>
        <taxon>Mucorineae</taxon>
        <taxon>Mucoraceae</taxon>
        <taxon>Apophysomyces</taxon>
    </lineage>
</organism>
<dbReference type="GO" id="GO:0008270">
    <property type="term" value="F:zinc ion binding"/>
    <property type="evidence" value="ECO:0007669"/>
    <property type="project" value="UniProtKB-KW"/>
</dbReference>
<evidence type="ECO:0000313" key="23">
    <source>
        <dbReference type="EMBL" id="KAF7729840.1"/>
    </source>
</evidence>
<keyword evidence="7 16" id="KW-0949">S-adenosyl-L-methionine</keyword>
<keyword evidence="11" id="KW-0862">Zinc</keyword>
<dbReference type="OrthoDB" id="7848332at2759"/>
<evidence type="ECO:0000259" key="21">
    <source>
        <dbReference type="Pfam" id="PF21137"/>
    </source>
</evidence>
<dbReference type="InterPro" id="IPR049482">
    <property type="entry name" value="ANM3-like_C2H2_Zf"/>
</dbReference>
<evidence type="ECO:0000256" key="10">
    <source>
        <dbReference type="ARBA" id="ARBA00022771"/>
    </source>
</evidence>
<evidence type="ECO:0000256" key="9">
    <source>
        <dbReference type="ARBA" id="ARBA00022723"/>
    </source>
</evidence>
<dbReference type="GO" id="GO:0035242">
    <property type="term" value="F:protein-arginine omega-N asymmetric methyltransferase activity"/>
    <property type="evidence" value="ECO:0007669"/>
    <property type="project" value="UniProtKB-EC"/>
</dbReference>
<dbReference type="InterPro" id="IPR025799">
    <property type="entry name" value="Arg_MeTrfase"/>
</dbReference>
<dbReference type="Pfam" id="PF22528">
    <property type="entry name" value="PRMT_C"/>
    <property type="match status" value="1"/>
</dbReference>
<dbReference type="GO" id="GO:0042054">
    <property type="term" value="F:histone methyltransferase activity"/>
    <property type="evidence" value="ECO:0007669"/>
    <property type="project" value="TreeGrafter"/>
</dbReference>
<evidence type="ECO:0000256" key="14">
    <source>
        <dbReference type="ARBA" id="ARBA00047384"/>
    </source>
</evidence>
<keyword evidence="9" id="KW-0479">Metal-binding</keyword>
<feature type="transmembrane region" description="Helical" evidence="19">
    <location>
        <begin position="716"/>
        <end position="744"/>
    </location>
</feature>
<keyword evidence="6 16" id="KW-0808">Transferase</keyword>
<dbReference type="EMBL" id="JABAYA010000021">
    <property type="protein sequence ID" value="KAF7729840.1"/>
    <property type="molecule type" value="Genomic_DNA"/>
</dbReference>
<feature type="compositionally biased region" description="Acidic residues" evidence="18">
    <location>
        <begin position="26"/>
        <end position="42"/>
    </location>
</feature>
<dbReference type="Proteomes" id="UP000605846">
    <property type="component" value="Unassembled WGS sequence"/>
</dbReference>
<dbReference type="PANTHER" id="PTHR11006:SF53">
    <property type="entry name" value="PROTEIN ARGININE N-METHYLTRANSFERASE 3"/>
    <property type="match status" value="1"/>
</dbReference>
<evidence type="ECO:0000256" key="4">
    <source>
        <dbReference type="ARBA" id="ARBA00022490"/>
    </source>
</evidence>
<feature type="transmembrane region" description="Helical" evidence="19">
    <location>
        <begin position="671"/>
        <end position="695"/>
    </location>
</feature>
<evidence type="ECO:0000256" key="19">
    <source>
        <dbReference type="SAM" id="Phobius"/>
    </source>
</evidence>
<feature type="coiled-coil region" evidence="17">
    <location>
        <begin position="177"/>
        <end position="204"/>
    </location>
</feature>
<keyword evidence="5 16" id="KW-0489">Methyltransferase</keyword>
<evidence type="ECO:0000256" key="1">
    <source>
        <dbReference type="ARBA" id="ARBA00004141"/>
    </source>
</evidence>
<dbReference type="Pfam" id="PF13649">
    <property type="entry name" value="Methyltransf_25"/>
    <property type="match status" value="1"/>
</dbReference>
<keyword evidence="4" id="KW-0963">Cytoplasm</keyword>
<keyword evidence="12 19" id="KW-1133">Transmembrane helix</keyword>
<evidence type="ECO:0000256" key="16">
    <source>
        <dbReference type="PROSITE-ProRule" id="PRU01015"/>
    </source>
</evidence>
<dbReference type="GO" id="GO:0005829">
    <property type="term" value="C:cytosol"/>
    <property type="evidence" value="ECO:0007669"/>
    <property type="project" value="UniProtKB-SubCell"/>
</dbReference>
<keyword evidence="10" id="KW-0863">Zinc-finger</keyword>
<dbReference type="CDD" id="cd02440">
    <property type="entry name" value="AdoMet_MTases"/>
    <property type="match status" value="1"/>
</dbReference>
<evidence type="ECO:0000256" key="6">
    <source>
        <dbReference type="ARBA" id="ARBA00022679"/>
    </source>
</evidence>
<dbReference type="AlphaFoldDB" id="A0A8H7BXW6"/>
<feature type="coiled-coil region" evidence="17">
    <location>
        <begin position="814"/>
        <end position="848"/>
    </location>
</feature>
<keyword evidence="17" id="KW-0175">Coiled coil</keyword>
<dbReference type="FunFam" id="3.40.50.150:FF:000003">
    <property type="entry name" value="Blast:Protein arginine N-methyltransferase 1"/>
    <property type="match status" value="1"/>
</dbReference>
<evidence type="ECO:0000256" key="8">
    <source>
        <dbReference type="ARBA" id="ARBA00022692"/>
    </source>
</evidence>
<dbReference type="InterPro" id="IPR055135">
    <property type="entry name" value="PRMT_dom"/>
</dbReference>
<evidence type="ECO:0000256" key="7">
    <source>
        <dbReference type="ARBA" id="ARBA00022691"/>
    </source>
</evidence>
<dbReference type="GO" id="GO:0016020">
    <property type="term" value="C:membrane"/>
    <property type="evidence" value="ECO:0007669"/>
    <property type="project" value="UniProtKB-SubCell"/>
</dbReference>
<comment type="caution">
    <text evidence="23">The sequence shown here is derived from an EMBL/GenBank/DDBJ whole genome shotgun (WGS) entry which is preliminary data.</text>
</comment>
<accession>A0A8H7BXW6</accession>
<sequence length="852" mass="97867">MDNRLNLGGWRAGPSNGSVYTASEYEPSELDPQDEAWDDWESDEEGDAESQCLFCSQIFSSPVGTFGHCKDTHGFDFLDVKRSLKLDFYQTIRMINYIRHQVLTHPDLATTKSFTITGSEPFLENDEFLKPVLENDALLFAFEELEIADDMEEPVREQMINAKQIDLSNVQPATDLERQLLQLLQQNQTQVKILEEQFNDYKAMVKRTFFDNIADDTPMGPSDEPKGLVDEGNYYFNSYASNGWYMFQVNGDIQLEFLLDIHEQMLKDKARTEAYRDFVYENKDVFKDKIVLDVGCGTGILSMFAAKAGAKQVFSVDNSAIIEKAKLNVKENGLDKIITLVRGKVEEIQLPVPQVDIIISEWMGYFLLFEAMLDSVLVARDRWLAPDGISMFNAIVKFFIYLNFYIVAPSHTRILMAALDDEDLKNDRINFWNDVYGFKMSAMKEPVMNEALVDFIKPNSVITDIVTLKDLYLQEITVKKLDFVTRFALEAKRDGTIHAFGGWFDTWFTRDGHPIPERQEAQHVSGETYLTTSPFGEDTHWKQTSFVLDNPIPVKQGTRITGIFTCHKGRDNPRELDNPELIYFGYHSDVFQSLMLLLGHNDSAYDKSAEGRLRKFKKRYQEYSKTVVPFVHLMTSYGTLNAEPSALEDQQCPTIPAWRERLGQFLENKKLHIAILGLTLIDTACAMIQILYTFFHECENTAPILDIYGRASHGWFIAFETAEVVAVVITSLFLLELVLCLIAFGPKYWLPGWEHWKLHIFDLIVVGTTFSLEVLLRGKEREVVGLLIILRLWRVVKIIDAVAMGMSYQNEQAHLHLEEELAKTRAAYSALEKEFNKEHRLRVELQERLESQ</sequence>
<protein>
    <recommendedName>
        <fullName evidence="3">type I protein arginine methyltransferase</fullName>
        <ecNumber evidence="3">2.1.1.319</ecNumber>
    </recommendedName>
</protein>
<keyword evidence="13 19" id="KW-0472">Membrane</keyword>
<keyword evidence="8 19" id="KW-0812">Transmembrane</keyword>
<comment type="catalytic activity">
    <reaction evidence="14">
        <text>L-arginyl-[protein] + 2 S-adenosyl-L-methionine = N(omega),N(omega)-dimethyl-L-arginyl-[protein] + 2 S-adenosyl-L-homocysteine + 2 H(+)</text>
        <dbReference type="Rhea" id="RHEA:48096"/>
        <dbReference type="Rhea" id="RHEA-COMP:10532"/>
        <dbReference type="Rhea" id="RHEA-COMP:11991"/>
        <dbReference type="ChEBI" id="CHEBI:15378"/>
        <dbReference type="ChEBI" id="CHEBI:29965"/>
        <dbReference type="ChEBI" id="CHEBI:57856"/>
        <dbReference type="ChEBI" id="CHEBI:59789"/>
        <dbReference type="ChEBI" id="CHEBI:61897"/>
        <dbReference type="EC" id="2.1.1.319"/>
    </reaction>
    <physiologicalReaction direction="left-to-right" evidence="14">
        <dbReference type="Rhea" id="RHEA:48097"/>
    </physiologicalReaction>
</comment>
<evidence type="ECO:0000256" key="3">
    <source>
        <dbReference type="ARBA" id="ARBA00011925"/>
    </source>
</evidence>
<keyword evidence="24" id="KW-1185">Reference proteome</keyword>
<evidence type="ECO:0000259" key="22">
    <source>
        <dbReference type="Pfam" id="PF22528"/>
    </source>
</evidence>
<dbReference type="InterPro" id="IPR036236">
    <property type="entry name" value="Znf_C2H2_sf"/>
</dbReference>
<dbReference type="PROSITE" id="PS51678">
    <property type="entry name" value="SAM_MT_PRMT"/>
    <property type="match status" value="1"/>
</dbReference>
<dbReference type="GO" id="GO:0032259">
    <property type="term" value="P:methylation"/>
    <property type="evidence" value="ECO:0007669"/>
    <property type="project" value="UniProtKB-KW"/>
</dbReference>
<dbReference type="SUPFAM" id="SSF53335">
    <property type="entry name" value="S-adenosyl-L-methionine-dependent methyltransferases"/>
    <property type="match status" value="1"/>
</dbReference>
<evidence type="ECO:0000256" key="15">
    <source>
        <dbReference type="ARBA" id="ARBA00049303"/>
    </source>
</evidence>
<dbReference type="InterPro" id="IPR041698">
    <property type="entry name" value="Methyltransf_25"/>
</dbReference>
<dbReference type="EC" id="2.1.1.319" evidence="3"/>
<dbReference type="Gene3D" id="1.20.120.350">
    <property type="entry name" value="Voltage-gated potassium channels. Chain C"/>
    <property type="match status" value="1"/>
</dbReference>
<evidence type="ECO:0000256" key="2">
    <source>
        <dbReference type="ARBA" id="ARBA00004514"/>
    </source>
</evidence>
<feature type="domain" description="Protein arginine N-methyltransferase" evidence="22">
    <location>
        <begin position="414"/>
        <end position="577"/>
    </location>
</feature>
<dbReference type="Gene3D" id="3.40.50.150">
    <property type="entry name" value="Vaccinia Virus protein VP39"/>
    <property type="match status" value="1"/>
</dbReference>